<feature type="chain" id="PRO_5039104205" description="Htaa domain-containing protein" evidence="1">
    <location>
        <begin position="28"/>
        <end position="283"/>
    </location>
</feature>
<evidence type="ECO:0000313" key="4">
    <source>
        <dbReference type="Proteomes" id="UP000284057"/>
    </source>
</evidence>
<sequence length="283" mass="28689">MRTTSFGRTVATLLAAVLGAGALIAGAAPVALAEPTETTGGTLDWGVKASFRTYITGPIAHGSIEVRDPAVRNTDGTFRFADATGTADPDAGTAELAFAGEVSFAGHDMGAGPLLELTLTDPRVTVTSATEGALTADVVSKSLDSGELVTYDDVELADLDLTDHPLRFDGDTVSATGVPATLTEAGVPAFANFYAAGTALDPLTFTATLEAEEPEPVWEPSIEVFAADGVTPVGEAELAYGDTVVVRGSGFDPAGNVAPEGNRPPIPAGVPAGAYVVFGSFAE</sequence>
<dbReference type="RefSeq" id="WP_199702079.1">
    <property type="nucleotide sequence ID" value="NZ_QUAL01000220.1"/>
</dbReference>
<dbReference type="Proteomes" id="UP000284057">
    <property type="component" value="Unassembled WGS sequence"/>
</dbReference>
<organism evidence="3 4">
    <name type="scientific">Jiangella rhizosphaerae</name>
    <dbReference type="NCBI Taxonomy" id="2293569"/>
    <lineage>
        <taxon>Bacteria</taxon>
        <taxon>Bacillati</taxon>
        <taxon>Actinomycetota</taxon>
        <taxon>Actinomycetes</taxon>
        <taxon>Jiangellales</taxon>
        <taxon>Jiangellaceae</taxon>
        <taxon>Jiangella</taxon>
    </lineage>
</organism>
<name>A0A418KKX4_9ACTN</name>
<evidence type="ECO:0000256" key="1">
    <source>
        <dbReference type="SAM" id="SignalP"/>
    </source>
</evidence>
<evidence type="ECO:0000313" key="3">
    <source>
        <dbReference type="EMBL" id="RIQ17194.1"/>
    </source>
</evidence>
<keyword evidence="1" id="KW-0732">Signal</keyword>
<dbReference type="AlphaFoldDB" id="A0A418KKX4"/>
<dbReference type="EMBL" id="QUAL01000220">
    <property type="protein sequence ID" value="RIQ17194.1"/>
    <property type="molecule type" value="Genomic_DNA"/>
</dbReference>
<feature type="domain" description="Htaa" evidence="2">
    <location>
        <begin position="40"/>
        <end position="206"/>
    </location>
</feature>
<accession>A0A418KKX4</accession>
<protein>
    <recommendedName>
        <fullName evidence="2">Htaa domain-containing protein</fullName>
    </recommendedName>
</protein>
<keyword evidence="4" id="KW-1185">Reference proteome</keyword>
<reference evidence="3 4" key="1">
    <citation type="submission" date="2018-09" db="EMBL/GenBank/DDBJ databases">
        <title>Isolation, diversity and antifungal activity of actinobacteria from wheat.</title>
        <authorList>
            <person name="Han C."/>
        </authorList>
    </citation>
    <scope>NUCLEOTIDE SEQUENCE [LARGE SCALE GENOMIC DNA]</scope>
    <source>
        <strain evidence="3 4">NEAU-YY265</strain>
    </source>
</reference>
<feature type="signal peptide" evidence="1">
    <location>
        <begin position="1"/>
        <end position="27"/>
    </location>
</feature>
<dbReference type="InterPro" id="IPR007331">
    <property type="entry name" value="Htaa"/>
</dbReference>
<gene>
    <name evidence="3" type="ORF">DY240_22540</name>
</gene>
<evidence type="ECO:0000259" key="2">
    <source>
        <dbReference type="Pfam" id="PF04213"/>
    </source>
</evidence>
<comment type="caution">
    <text evidence="3">The sequence shown here is derived from an EMBL/GenBank/DDBJ whole genome shotgun (WGS) entry which is preliminary data.</text>
</comment>
<proteinExistence type="predicted"/>
<dbReference type="Pfam" id="PF04213">
    <property type="entry name" value="HtaA"/>
    <property type="match status" value="1"/>
</dbReference>
<feature type="non-terminal residue" evidence="3">
    <location>
        <position position="283"/>
    </location>
</feature>